<gene>
    <name evidence="9" type="primary">lspA</name>
    <name evidence="10" type="ORF">HMPREF9624_00367</name>
</gene>
<feature type="active site" evidence="9">
    <location>
        <position position="136"/>
    </location>
</feature>
<dbReference type="Pfam" id="PF01252">
    <property type="entry name" value="Peptidase_A8"/>
    <property type="match status" value="1"/>
</dbReference>
<comment type="caution">
    <text evidence="10">The sequence shown here is derived from an EMBL/GenBank/DDBJ whole genome shotgun (WGS) entry which is preliminary data.</text>
</comment>
<evidence type="ECO:0000256" key="7">
    <source>
        <dbReference type="ARBA" id="ARBA00022989"/>
    </source>
</evidence>
<comment type="pathway">
    <text evidence="9">Protein modification; lipoprotein biosynthesis (signal peptide cleavage).</text>
</comment>
<evidence type="ECO:0000256" key="2">
    <source>
        <dbReference type="ARBA" id="ARBA00022475"/>
    </source>
</evidence>
<name>G9WUP2_9FIRM</name>
<evidence type="ECO:0000256" key="8">
    <source>
        <dbReference type="ARBA" id="ARBA00023136"/>
    </source>
</evidence>
<dbReference type="InterPro" id="IPR001872">
    <property type="entry name" value="Peptidase_A8"/>
</dbReference>
<evidence type="ECO:0000256" key="4">
    <source>
        <dbReference type="ARBA" id="ARBA00022692"/>
    </source>
</evidence>
<dbReference type="PATRIC" id="fig|796944.3.peg.1077"/>
<comment type="caution">
    <text evidence="9">Lacks conserved residue(s) required for the propagation of feature annotation.</text>
</comment>
<evidence type="ECO:0000256" key="3">
    <source>
        <dbReference type="ARBA" id="ARBA00022670"/>
    </source>
</evidence>
<protein>
    <recommendedName>
        <fullName evidence="9">Lipoprotein signal peptidase</fullName>
        <ecNumber evidence="9">3.4.23.36</ecNumber>
    </recommendedName>
    <alternativeName>
        <fullName evidence="9">Prolipoprotein signal peptidase</fullName>
    </alternativeName>
    <alternativeName>
        <fullName evidence="9">Signal peptidase II</fullName>
        <shortName evidence="9">SPase II</shortName>
    </alternativeName>
</protein>
<dbReference type="GO" id="GO:0004190">
    <property type="term" value="F:aspartic-type endopeptidase activity"/>
    <property type="evidence" value="ECO:0007669"/>
    <property type="project" value="UniProtKB-UniRule"/>
</dbReference>
<feature type="transmembrane region" description="Helical" evidence="9">
    <location>
        <begin position="66"/>
        <end position="85"/>
    </location>
</feature>
<accession>G9WUP2</accession>
<keyword evidence="2 9" id="KW-1003">Cell membrane</keyword>
<keyword evidence="11" id="KW-1185">Reference proteome</keyword>
<feature type="active site" evidence="9">
    <location>
        <position position="152"/>
    </location>
</feature>
<keyword evidence="5 9" id="KW-0064">Aspartyl protease</keyword>
<keyword evidence="3 9" id="KW-0645">Protease</keyword>
<keyword evidence="6 9" id="KW-0378">Hydrolase</keyword>
<evidence type="ECO:0000256" key="6">
    <source>
        <dbReference type="ARBA" id="ARBA00022801"/>
    </source>
</evidence>
<dbReference type="AlphaFoldDB" id="G9WUP2"/>
<keyword evidence="7 9" id="KW-1133">Transmembrane helix</keyword>
<evidence type="ECO:0000256" key="5">
    <source>
        <dbReference type="ARBA" id="ARBA00022750"/>
    </source>
</evidence>
<evidence type="ECO:0000256" key="1">
    <source>
        <dbReference type="ARBA" id="ARBA00006139"/>
    </source>
</evidence>
<dbReference type="RefSeq" id="WP_009536283.1">
    <property type="nucleotide sequence ID" value="NZ_JH414504.1"/>
</dbReference>
<feature type="transmembrane region" description="Helical" evidence="9">
    <location>
        <begin position="146"/>
        <end position="170"/>
    </location>
</feature>
<dbReference type="HAMAP" id="MF_00161">
    <property type="entry name" value="LspA"/>
    <property type="match status" value="1"/>
</dbReference>
<dbReference type="Proteomes" id="UP000003527">
    <property type="component" value="Unassembled WGS sequence"/>
</dbReference>
<dbReference type="GO" id="GO:0006508">
    <property type="term" value="P:proteolysis"/>
    <property type="evidence" value="ECO:0007669"/>
    <property type="project" value="UniProtKB-KW"/>
</dbReference>
<keyword evidence="4 9" id="KW-0812">Transmembrane</keyword>
<dbReference type="PANTHER" id="PTHR33695:SF1">
    <property type="entry name" value="LIPOPROTEIN SIGNAL PEPTIDASE"/>
    <property type="match status" value="1"/>
</dbReference>
<reference evidence="10 11" key="1">
    <citation type="submission" date="2011-08" db="EMBL/GenBank/DDBJ databases">
        <title>The Genome Sequence of Oribacterium sp. ACB7.</title>
        <authorList>
            <consortium name="The Broad Institute Genome Sequencing Platform"/>
            <person name="Earl A."/>
            <person name="Ward D."/>
            <person name="Feldgarden M."/>
            <person name="Gevers D."/>
            <person name="Sizova M."/>
            <person name="Hazen A."/>
            <person name="Epstein S."/>
            <person name="Young S.K."/>
            <person name="Zeng Q."/>
            <person name="Gargeya S."/>
            <person name="Fitzgerald M."/>
            <person name="Haas B."/>
            <person name="Abouelleil A."/>
            <person name="Alvarado L."/>
            <person name="Arachchi H.M."/>
            <person name="Berlin A."/>
            <person name="Brown A."/>
            <person name="Chapman S.B."/>
            <person name="Chen Z."/>
            <person name="Dunbar C."/>
            <person name="Freedman E."/>
            <person name="Gearin G."/>
            <person name="Gellesch M."/>
            <person name="Goldberg J."/>
            <person name="Griggs A."/>
            <person name="Gujja S."/>
            <person name="Heiman D."/>
            <person name="Howarth C."/>
            <person name="Larson L."/>
            <person name="Lui A."/>
            <person name="MacDonald P.J.P."/>
            <person name="Montmayeur A."/>
            <person name="Murphy C."/>
            <person name="Neiman D."/>
            <person name="Pearson M."/>
            <person name="Priest M."/>
            <person name="Roberts A."/>
            <person name="Saif S."/>
            <person name="Shea T."/>
            <person name="Shenoy N."/>
            <person name="Sisk P."/>
            <person name="Stolte C."/>
            <person name="Sykes S."/>
            <person name="Wortman J."/>
            <person name="Nusbaum C."/>
            <person name="Birren B."/>
        </authorList>
    </citation>
    <scope>NUCLEOTIDE SEQUENCE [LARGE SCALE GENOMIC DNA]</scope>
    <source>
        <strain evidence="10 11">ACB7</strain>
    </source>
</reference>
<feature type="transmembrane region" description="Helical" evidence="9">
    <location>
        <begin position="106"/>
        <end position="126"/>
    </location>
</feature>
<keyword evidence="8 9" id="KW-0472">Membrane</keyword>
<comment type="subcellular location">
    <subcellularLocation>
        <location evidence="9">Cell membrane</location>
        <topology evidence="9">Multi-pass membrane protein</topology>
    </subcellularLocation>
</comment>
<comment type="similarity">
    <text evidence="1 9">Belongs to the peptidase A8 family.</text>
</comment>
<organism evidence="10 11">
    <name type="scientific">Oribacterium asaccharolyticum ACB7</name>
    <dbReference type="NCBI Taxonomy" id="796944"/>
    <lineage>
        <taxon>Bacteria</taxon>
        <taxon>Bacillati</taxon>
        <taxon>Bacillota</taxon>
        <taxon>Clostridia</taxon>
        <taxon>Lachnospirales</taxon>
        <taxon>Lachnospiraceae</taxon>
        <taxon>Oribacterium</taxon>
    </lineage>
</organism>
<evidence type="ECO:0000313" key="10">
    <source>
        <dbReference type="EMBL" id="EHL12060.1"/>
    </source>
</evidence>
<sequence length="189" mass="21664">MNKIRRYLLFFILAAVLVGMDQWTKHWAVSTLKTGTEISLIPHTLSLVYVENPGAAFGILHGQQGFFLLITVIVLTGILYVLWKLPLHCKAKNFEGERVRENKGKSYYPLFIALCFVFSGAIGNFIDRQLQSYVVDFIYFSPIDFPVFNVADIYVTCASFLLVYLLGFYYKEEDMGFLKKTSKQNEAEN</sequence>
<dbReference type="EC" id="3.4.23.36" evidence="9"/>
<comment type="catalytic activity">
    <reaction evidence="9">
        <text>Release of signal peptides from bacterial membrane prolipoproteins. Hydrolyzes -Xaa-Yaa-Zaa-|-(S,diacylglyceryl)Cys-, in which Xaa is hydrophobic (preferably Leu), and Yaa (Ala or Ser) and Zaa (Gly or Ala) have small, neutral side chains.</text>
        <dbReference type="EC" id="3.4.23.36"/>
    </reaction>
</comment>
<proteinExistence type="inferred from homology"/>
<dbReference type="GO" id="GO:0005886">
    <property type="term" value="C:plasma membrane"/>
    <property type="evidence" value="ECO:0007669"/>
    <property type="project" value="UniProtKB-SubCell"/>
</dbReference>
<dbReference type="EMBL" id="AFZD01000016">
    <property type="protein sequence ID" value="EHL12060.1"/>
    <property type="molecule type" value="Genomic_DNA"/>
</dbReference>
<dbReference type="UniPathway" id="UPA00665"/>
<dbReference type="HOGENOM" id="CLU_083252_3_3_9"/>
<dbReference type="PANTHER" id="PTHR33695">
    <property type="entry name" value="LIPOPROTEIN SIGNAL PEPTIDASE"/>
    <property type="match status" value="1"/>
</dbReference>
<evidence type="ECO:0000256" key="9">
    <source>
        <dbReference type="HAMAP-Rule" id="MF_00161"/>
    </source>
</evidence>
<evidence type="ECO:0000313" key="11">
    <source>
        <dbReference type="Proteomes" id="UP000003527"/>
    </source>
</evidence>
<comment type="function">
    <text evidence="9">This protein specifically catalyzes the removal of signal peptides from prolipoproteins.</text>
</comment>